<accession>A0A3B6LMA9</accession>
<feature type="region of interest" description="Disordered" evidence="1">
    <location>
        <begin position="763"/>
        <end position="856"/>
    </location>
</feature>
<sequence>MSSSRSRAAVVAEGNAKTAAREWVGWEEEVVLGDDDGEERKVCYYLLCAAPQDSGKSQRDLALVGKYWGPGNIAYSADVQFLLSLDTALESGSASATVEALASEITELRWKSRREIMDWLTSLVSDPPYGAFGLTCPDHHDGGSAASKGILAAFGENKEGFTWICKLPHLDQRRKHYKSFWRGRLRISVYDFVFIKSEGRESHVAYVEDMYEDASEKKMVVARWFEEQDGEHGAVLPADLYCREIFFGYVLQDLRVEVVEAVAPVLNPEHFEMFKKKYGGRSSWQPFVCRRQIENDTVGPFDIAQQLQGYANQEIVKAIVASSSSTVVQVKPPNSNKGKAATTRLAAENHAGSSSAAIIGNKTMEKQKAPPSPCSATPSSSVVGDKAMEKQKPPPCSATASSFVFVDKTMEKQKQKQKPPSCSATPSSSVIGDKTMEKKKKQKPPPCSATPSSTTVIGDKTMEKQKPPACRATPSSSSAVMGDKAMEKQKQKEMPPPCSATQHSVTNGQTVESSVVPRSVVNCQTTAQNQPPPSDTGNAAASDASTMVNPAEKMLQPGSRLEALSQDSSVRGCWFKCVVVKRNEQNNTIWVRYQDLRKPEGKGQLKEWLKVARTAEPDRLGIRLAKRAMLRPQLPSHYRKIESPVDVGVIVDAQLNGGWWEGIVLQQETAGHVKVYLQGEGRLVEFKVDSLRKSFEWREEQWMPLDARTDVAAKITLDLKKKKKAAAAAPSPAGLLLQPQEDGSASSVPPRKRILELDHSFEEERLQDGKGKGPADEPAKTVPDKGGAGDGMSRGGGSAGAKRCRVDPANSDGLNCAECKGKAGKSSGVKKMGSSEGSGSQGGASGSASSGGAAPVKPAVPMQEICVTNAEAPVVAMDESEVIDLTMYD</sequence>
<dbReference type="PROSITE" id="PS51038">
    <property type="entry name" value="BAH"/>
    <property type="match status" value="1"/>
</dbReference>
<evidence type="ECO:0000256" key="1">
    <source>
        <dbReference type="SAM" id="MobiDB-lite"/>
    </source>
</evidence>
<feature type="compositionally biased region" description="Polar residues" evidence="1">
    <location>
        <begin position="499"/>
        <end position="513"/>
    </location>
</feature>
<proteinExistence type="predicted"/>
<dbReference type="STRING" id="4565.A0A3B6LMA9"/>
<dbReference type="AlphaFoldDB" id="A0A3B6LMA9"/>
<dbReference type="InterPro" id="IPR008395">
    <property type="entry name" value="Agenet-like_dom"/>
</dbReference>
<dbReference type="Pfam" id="PF05641">
    <property type="entry name" value="Agenet"/>
    <property type="match status" value="1"/>
</dbReference>
<dbReference type="PANTHER" id="PTHR47073">
    <property type="entry name" value="PROTEIN ANTI-SILENCING 1"/>
    <property type="match status" value="1"/>
</dbReference>
<feature type="compositionally biased region" description="Low complexity" evidence="1">
    <location>
        <begin position="824"/>
        <end position="838"/>
    </location>
</feature>
<name>A0A3B6LMA9_WHEAT</name>
<reference evidence="3" key="1">
    <citation type="submission" date="2018-08" db="EMBL/GenBank/DDBJ databases">
        <authorList>
            <person name="Rossello M."/>
        </authorList>
    </citation>
    <scope>NUCLEOTIDE SEQUENCE [LARGE SCALE GENOMIC DNA]</scope>
    <source>
        <strain evidence="3">cv. Chinese Spring</strain>
    </source>
</reference>
<dbReference type="GO" id="GO:0003682">
    <property type="term" value="F:chromatin binding"/>
    <property type="evidence" value="ECO:0007669"/>
    <property type="project" value="InterPro"/>
</dbReference>
<feature type="compositionally biased region" description="Basic and acidic residues" evidence="1">
    <location>
        <begin position="484"/>
        <end position="493"/>
    </location>
</feature>
<dbReference type="Gene3D" id="2.30.30.490">
    <property type="match status" value="1"/>
</dbReference>
<reference evidence="3" key="2">
    <citation type="submission" date="2018-10" db="UniProtKB">
        <authorList>
            <consortium name="EnsemblPlants"/>
        </authorList>
    </citation>
    <scope>IDENTIFICATION</scope>
</reference>
<evidence type="ECO:0000313" key="4">
    <source>
        <dbReference type="Proteomes" id="UP000019116"/>
    </source>
</evidence>
<dbReference type="Proteomes" id="UP000019116">
    <property type="component" value="Chromosome 5B"/>
</dbReference>
<dbReference type="Gramene" id="TraesCS5B03G0546600.1">
    <property type="protein sequence ID" value="TraesCS5B03G0546600.1.CDS"/>
    <property type="gene ID" value="TraesCS5B03G0546600"/>
</dbReference>
<dbReference type="SMART" id="SM00743">
    <property type="entry name" value="Agenet"/>
    <property type="match status" value="2"/>
</dbReference>
<keyword evidence="4" id="KW-1185">Reference proteome</keyword>
<feature type="region of interest" description="Disordered" evidence="1">
    <location>
        <begin position="730"/>
        <end position="750"/>
    </location>
</feature>
<dbReference type="EnsemblPlants" id="TraesCS5B02G204600.1">
    <property type="protein sequence ID" value="TraesCS5B02G204600.1"/>
    <property type="gene ID" value="TraesCS5B02G204600"/>
</dbReference>
<evidence type="ECO:0000259" key="2">
    <source>
        <dbReference type="PROSITE" id="PS51038"/>
    </source>
</evidence>
<feature type="compositionally biased region" description="Gly residues" evidence="1">
    <location>
        <begin position="786"/>
        <end position="799"/>
    </location>
</feature>
<dbReference type="PANTHER" id="PTHR47073:SF2">
    <property type="entry name" value="PROTEIN ANTI-SILENCING 1"/>
    <property type="match status" value="1"/>
</dbReference>
<dbReference type="SMR" id="A0A3B6LMA9"/>
<dbReference type="InterPro" id="IPR043151">
    <property type="entry name" value="BAH_sf"/>
</dbReference>
<dbReference type="OMA" id="NNCASHQ"/>
<evidence type="ECO:0000313" key="3">
    <source>
        <dbReference type="EnsemblPlants" id="TraesCS5B02G204600.1"/>
    </source>
</evidence>
<dbReference type="InterPro" id="IPR014002">
    <property type="entry name" value="Agenet_dom_plant"/>
</dbReference>
<organism evidence="3">
    <name type="scientific">Triticum aestivum</name>
    <name type="common">Wheat</name>
    <dbReference type="NCBI Taxonomy" id="4565"/>
    <lineage>
        <taxon>Eukaryota</taxon>
        <taxon>Viridiplantae</taxon>
        <taxon>Streptophyta</taxon>
        <taxon>Embryophyta</taxon>
        <taxon>Tracheophyta</taxon>
        <taxon>Spermatophyta</taxon>
        <taxon>Magnoliopsida</taxon>
        <taxon>Liliopsida</taxon>
        <taxon>Poales</taxon>
        <taxon>Poaceae</taxon>
        <taxon>BOP clade</taxon>
        <taxon>Pooideae</taxon>
        <taxon>Triticodae</taxon>
        <taxon>Triticeae</taxon>
        <taxon>Triticinae</taxon>
        <taxon>Triticum</taxon>
    </lineage>
</organism>
<feature type="domain" description="BAH" evidence="2">
    <location>
        <begin position="185"/>
        <end position="304"/>
    </location>
</feature>
<feature type="region of interest" description="Disordered" evidence="1">
    <location>
        <begin position="525"/>
        <end position="544"/>
    </location>
</feature>
<feature type="compositionally biased region" description="Basic and acidic residues" evidence="1">
    <location>
        <begin position="763"/>
        <end position="783"/>
    </location>
</feature>
<feature type="region of interest" description="Disordered" evidence="1">
    <location>
        <begin position="364"/>
        <end position="513"/>
    </location>
</feature>
<dbReference type="InterPro" id="IPR001025">
    <property type="entry name" value="BAH_dom"/>
</dbReference>
<protein>
    <recommendedName>
        <fullName evidence="2">BAH domain-containing protein</fullName>
    </recommendedName>
</protein>
<feature type="compositionally biased region" description="Polar residues" evidence="1">
    <location>
        <begin position="420"/>
        <end position="430"/>
    </location>
</feature>
<dbReference type="Gramene" id="TraesCS5B02G204600.1">
    <property type="protein sequence ID" value="TraesCS5B02G204600.1"/>
    <property type="gene ID" value="TraesCS5B02G204600"/>
</dbReference>